<dbReference type="AlphaFoldDB" id="A0AB35FLZ4"/>
<accession>A0AB35FLZ4</accession>
<comment type="caution">
    <text evidence="1">The sequence shown here is derived from an EMBL/GenBank/DDBJ whole genome shotgun (WGS) entry which is preliminary data.</text>
</comment>
<proteinExistence type="predicted"/>
<reference evidence="1" key="1">
    <citation type="submission" date="2020-04" db="EMBL/GenBank/DDBJ databases">
        <title>Global-level population genomics supports evidence of horizontal gene transfer on evolution of Rhizobia in Lentils.</title>
        <authorList>
            <person name="Gai Y."/>
            <person name="Cook D."/>
            <person name="Riely B."/>
        </authorList>
    </citation>
    <scope>NUCLEOTIDE SEQUENCE</scope>
    <source>
        <strain evidence="1">TLR9</strain>
    </source>
</reference>
<dbReference type="Proteomes" id="UP000758022">
    <property type="component" value="Unassembled WGS sequence"/>
</dbReference>
<protein>
    <submittedName>
        <fullName evidence="1">Uncharacterized protein</fullName>
    </submittedName>
</protein>
<evidence type="ECO:0000313" key="1">
    <source>
        <dbReference type="EMBL" id="MBY3067659.1"/>
    </source>
</evidence>
<gene>
    <name evidence="1" type="ORF">HFO74_30275</name>
</gene>
<organism evidence="1 2">
    <name type="scientific">Rhizobium laguerreae</name>
    <dbReference type="NCBI Taxonomy" id="1076926"/>
    <lineage>
        <taxon>Bacteria</taxon>
        <taxon>Pseudomonadati</taxon>
        <taxon>Pseudomonadota</taxon>
        <taxon>Alphaproteobacteria</taxon>
        <taxon>Hyphomicrobiales</taxon>
        <taxon>Rhizobiaceae</taxon>
        <taxon>Rhizobium/Agrobacterium group</taxon>
        <taxon>Rhizobium</taxon>
    </lineage>
</organism>
<name>A0AB35FLZ4_9HYPH</name>
<dbReference type="RefSeq" id="WP_132614108.1">
    <property type="nucleotide sequence ID" value="NZ_CP088093.1"/>
</dbReference>
<evidence type="ECO:0000313" key="2">
    <source>
        <dbReference type="Proteomes" id="UP000758022"/>
    </source>
</evidence>
<sequence length="71" mass="7750">MALNGNQGIDAVHDRHVISARFSTADISFAGSSLDLLRICDSLRQIPHAAAQLCDSDELFLANNRRVQTLV</sequence>
<dbReference type="EMBL" id="JAAXQQ010000012">
    <property type="protein sequence ID" value="MBY3067659.1"/>
    <property type="molecule type" value="Genomic_DNA"/>
</dbReference>